<comment type="pathway">
    <text evidence="4">Amino-acid biosynthesis.</text>
</comment>
<dbReference type="InterPro" id="IPR006062">
    <property type="entry name" value="His_biosynth"/>
</dbReference>
<dbReference type="GO" id="GO:0016853">
    <property type="term" value="F:isomerase activity"/>
    <property type="evidence" value="ECO:0007669"/>
    <property type="project" value="UniProtKB-KW"/>
</dbReference>
<comment type="similarity">
    <text evidence="1 5">Belongs to the HisA/HisF family.</text>
</comment>
<evidence type="ECO:0000256" key="2">
    <source>
        <dbReference type="ARBA" id="ARBA00022605"/>
    </source>
</evidence>
<evidence type="ECO:0000256" key="5">
    <source>
        <dbReference type="RuleBase" id="RU003657"/>
    </source>
</evidence>
<dbReference type="Gene3D" id="3.20.20.70">
    <property type="entry name" value="Aldolase class I"/>
    <property type="match status" value="1"/>
</dbReference>
<dbReference type="RefSeq" id="WP_241428374.1">
    <property type="nucleotide sequence ID" value="NZ_JABAGV010000367.1"/>
</dbReference>
<keyword evidence="6" id="KW-0413">Isomerase</keyword>
<evidence type="ECO:0000256" key="1">
    <source>
        <dbReference type="ARBA" id="ARBA00009667"/>
    </source>
</evidence>
<keyword evidence="3 5" id="KW-0368">Histidine biosynthesis</keyword>
<evidence type="ECO:0000256" key="3">
    <source>
        <dbReference type="ARBA" id="ARBA00023102"/>
    </source>
</evidence>
<protein>
    <submittedName>
        <fullName evidence="6">1-(5-phosphoribosyl)-5-((5-phosphoribosylamino)methylideneamino)imidazole-4-carboxamide isomerase</fullName>
    </submittedName>
</protein>
<dbReference type="InterPro" id="IPR011060">
    <property type="entry name" value="RibuloseP-bd_barrel"/>
</dbReference>
<dbReference type="Proteomes" id="UP001194098">
    <property type="component" value="Unassembled WGS sequence"/>
</dbReference>
<accession>A0AAW3WHF1</accession>
<evidence type="ECO:0000313" key="7">
    <source>
        <dbReference type="Proteomes" id="UP001194098"/>
    </source>
</evidence>
<dbReference type="SUPFAM" id="SSF51366">
    <property type="entry name" value="Ribulose-phoshate binding barrel"/>
    <property type="match status" value="1"/>
</dbReference>
<dbReference type="AlphaFoldDB" id="A0AAW3WHF1"/>
<gene>
    <name evidence="6" type="ORF">HGI39_27365</name>
</gene>
<dbReference type="GO" id="GO:0000105">
    <property type="term" value="P:L-histidine biosynthetic process"/>
    <property type="evidence" value="ECO:0007669"/>
    <property type="project" value="UniProtKB-KW"/>
</dbReference>
<feature type="non-terminal residue" evidence="6">
    <location>
        <position position="1"/>
    </location>
</feature>
<proteinExistence type="inferred from homology"/>
<dbReference type="InterPro" id="IPR013785">
    <property type="entry name" value="Aldolase_TIM"/>
</dbReference>
<evidence type="ECO:0000313" key="6">
    <source>
        <dbReference type="EMBL" id="MBC2478324.1"/>
    </source>
</evidence>
<evidence type="ECO:0000256" key="4">
    <source>
        <dbReference type="ARBA" id="ARBA00029440"/>
    </source>
</evidence>
<organism evidence="6 7">
    <name type="scientific">Clostridium beijerinckii</name>
    <name type="common">Clostridium MP</name>
    <dbReference type="NCBI Taxonomy" id="1520"/>
    <lineage>
        <taxon>Bacteria</taxon>
        <taxon>Bacillati</taxon>
        <taxon>Bacillota</taxon>
        <taxon>Clostridia</taxon>
        <taxon>Eubacteriales</taxon>
        <taxon>Clostridiaceae</taxon>
        <taxon>Clostridium</taxon>
    </lineage>
</organism>
<keyword evidence="2 5" id="KW-0028">Amino-acid biosynthesis</keyword>
<dbReference type="Pfam" id="PF00977">
    <property type="entry name" value="His_biosynth"/>
    <property type="match status" value="1"/>
</dbReference>
<name>A0AAW3WHF1_CLOBE</name>
<sequence>DGTLEGPNVEMLKKLKETVNIDITASGGIRDIENIKDLAEIGLYGAITGKAIYAKTLSLEEAIVVAKSTVTY</sequence>
<comment type="caution">
    <text evidence="6">The sequence shown here is derived from an EMBL/GenBank/DDBJ whole genome shotgun (WGS) entry which is preliminary data.</text>
</comment>
<dbReference type="EMBL" id="JABAGV010000367">
    <property type="protein sequence ID" value="MBC2478324.1"/>
    <property type="molecule type" value="Genomic_DNA"/>
</dbReference>
<reference evidence="6" key="2">
    <citation type="journal article" date="2022" name="Nat. Biotechnol.">
        <title>Carbon-negative production of acetone and isopropanol by gas fermentation at industrial pilot scale.</title>
        <authorList>
            <person name="Liew F.E."/>
            <person name="Nogle R."/>
            <person name="Abdalla T."/>
            <person name="Rasor B.J."/>
            <person name="Canter C."/>
            <person name="Jensen R.O."/>
            <person name="Wang L."/>
            <person name="Strutz J."/>
            <person name="Chirania P."/>
            <person name="De Tissera S."/>
            <person name="Mueller A.P."/>
            <person name="Ruan Z."/>
            <person name="Gao A."/>
            <person name="Tran L."/>
            <person name="Engle N.L."/>
            <person name="Bromley J.C."/>
            <person name="Daniell J."/>
            <person name="Conrado R."/>
            <person name="Tschaplinski T.J."/>
            <person name="Giannone R.J."/>
            <person name="Hettich R.L."/>
            <person name="Karim A.S."/>
            <person name="Simpson S.D."/>
            <person name="Brown S.D."/>
            <person name="Leang C."/>
            <person name="Jewett M.C."/>
            <person name="Kopke M."/>
        </authorList>
    </citation>
    <scope>NUCLEOTIDE SEQUENCE</scope>
    <source>
        <strain evidence="6">DJ015</strain>
    </source>
</reference>
<reference evidence="6" key="1">
    <citation type="submission" date="2020-04" db="EMBL/GenBank/DDBJ databases">
        <authorList>
            <person name="Brown S."/>
        </authorList>
    </citation>
    <scope>NUCLEOTIDE SEQUENCE</scope>
    <source>
        <strain evidence="6">DJ015</strain>
    </source>
</reference>